<proteinExistence type="inferred from homology"/>
<evidence type="ECO:0000256" key="1">
    <source>
        <dbReference type="ARBA" id="ARBA00004273"/>
    </source>
</evidence>
<evidence type="ECO:0000256" key="12">
    <source>
        <dbReference type="ARBA" id="ARBA00023128"/>
    </source>
</evidence>
<feature type="domain" description="Dynamin-type G" evidence="20">
    <location>
        <begin position="255"/>
        <end position="547"/>
    </location>
</feature>
<feature type="compositionally biased region" description="Basic and acidic residues" evidence="18">
    <location>
        <begin position="163"/>
        <end position="177"/>
    </location>
</feature>
<dbReference type="InterPro" id="IPR045063">
    <property type="entry name" value="Dynamin_N"/>
</dbReference>
<dbReference type="Proteomes" id="UP000245884">
    <property type="component" value="Unassembled WGS sequence"/>
</dbReference>
<keyword evidence="5" id="KW-0479">Metal-binding</keyword>
<dbReference type="Gene3D" id="3.40.50.300">
    <property type="entry name" value="P-loop containing nucleotide triphosphate hydrolases"/>
    <property type="match status" value="1"/>
</dbReference>
<keyword evidence="13 17" id="KW-0342">GTP-binding</keyword>
<evidence type="ECO:0000256" key="4">
    <source>
        <dbReference type="ARBA" id="ARBA00022692"/>
    </source>
</evidence>
<dbReference type="InterPro" id="IPR019762">
    <property type="entry name" value="Dynamin_GTPase_CS"/>
</dbReference>
<dbReference type="InterPro" id="IPR022812">
    <property type="entry name" value="Dynamin"/>
</dbReference>
<evidence type="ECO:0000256" key="18">
    <source>
        <dbReference type="SAM" id="MobiDB-lite"/>
    </source>
</evidence>
<evidence type="ECO:0000256" key="17">
    <source>
        <dbReference type="RuleBase" id="RU003932"/>
    </source>
</evidence>
<keyword evidence="11" id="KW-1133">Transmembrane helix</keyword>
<dbReference type="PROSITE" id="PS51718">
    <property type="entry name" value="G_DYNAMIN_2"/>
    <property type="match status" value="1"/>
</dbReference>
<keyword evidence="10" id="KW-0809">Transit peptide</keyword>
<dbReference type="PROSITE" id="PS00410">
    <property type="entry name" value="G_DYNAMIN_1"/>
    <property type="match status" value="1"/>
</dbReference>
<dbReference type="AlphaFoldDB" id="A0A316US84"/>
<evidence type="ECO:0000256" key="9">
    <source>
        <dbReference type="ARBA" id="ARBA00022842"/>
    </source>
</evidence>
<dbReference type="OrthoDB" id="5061070at2759"/>
<evidence type="ECO:0000256" key="11">
    <source>
        <dbReference type="ARBA" id="ARBA00022989"/>
    </source>
</evidence>
<dbReference type="GO" id="GO:0061024">
    <property type="term" value="P:membrane organization"/>
    <property type="evidence" value="ECO:0007669"/>
    <property type="project" value="UniProtKB-ARBA"/>
</dbReference>
<reference evidence="21 22" key="1">
    <citation type="journal article" date="2018" name="Mol. Biol. Evol.">
        <title>Broad Genomic Sampling Reveals a Smut Pathogenic Ancestry of the Fungal Clade Ustilaginomycotina.</title>
        <authorList>
            <person name="Kijpornyongpan T."/>
            <person name="Mondo S.J."/>
            <person name="Barry K."/>
            <person name="Sandor L."/>
            <person name="Lee J."/>
            <person name="Lipzen A."/>
            <person name="Pangilinan J."/>
            <person name="LaButti K."/>
            <person name="Hainaut M."/>
            <person name="Henrissat B."/>
            <person name="Grigoriev I.V."/>
            <person name="Spatafora J.W."/>
            <person name="Aime M.C."/>
        </authorList>
    </citation>
    <scope>NUCLEOTIDE SEQUENCE [LARGE SCALE GENOMIC DNA]</scope>
    <source>
        <strain evidence="21 22">MCA 5214</strain>
    </source>
</reference>
<dbReference type="Pfam" id="PF24550">
    <property type="entry name" value="LIS_MGM1"/>
    <property type="match status" value="1"/>
</dbReference>
<evidence type="ECO:0000256" key="2">
    <source>
        <dbReference type="ARBA" id="ARBA00004569"/>
    </source>
</evidence>
<dbReference type="FunFam" id="3.40.50.300:FF:000741">
    <property type="entry name" value="Putative mitochondrial dynamin GTPase"/>
    <property type="match status" value="1"/>
</dbReference>
<comment type="subcellular location">
    <subcellularLocation>
        <location evidence="1">Mitochondrion inner membrane</location>
    </subcellularLocation>
    <subcellularLocation>
        <location evidence="2">Mitochondrion intermembrane space</location>
    </subcellularLocation>
</comment>
<keyword evidence="7" id="KW-0999">Mitochondrion inner membrane</keyword>
<feature type="region of interest" description="Disordered" evidence="18">
    <location>
        <begin position="163"/>
        <end position="189"/>
    </location>
</feature>
<dbReference type="GO" id="GO:0046872">
    <property type="term" value="F:metal ion binding"/>
    <property type="evidence" value="ECO:0007669"/>
    <property type="project" value="UniProtKB-KW"/>
</dbReference>
<evidence type="ECO:0000259" key="19">
    <source>
        <dbReference type="PROSITE" id="PS51388"/>
    </source>
</evidence>
<dbReference type="Pfam" id="PF00350">
    <property type="entry name" value="Dynamin_N"/>
    <property type="match status" value="1"/>
</dbReference>
<protein>
    <recommendedName>
        <fullName evidence="3">dynamin GTPase</fullName>
        <ecNumber evidence="3">3.6.5.5</ecNumber>
    </recommendedName>
</protein>
<evidence type="ECO:0000256" key="10">
    <source>
        <dbReference type="ARBA" id="ARBA00022946"/>
    </source>
</evidence>
<feature type="region of interest" description="Disordered" evidence="18">
    <location>
        <begin position="209"/>
        <end position="228"/>
    </location>
</feature>
<dbReference type="EMBL" id="KZ819666">
    <property type="protein sequence ID" value="PWN28142.1"/>
    <property type="molecule type" value="Genomic_DNA"/>
</dbReference>
<dbReference type="PRINTS" id="PR00195">
    <property type="entry name" value="DYNAMIN"/>
</dbReference>
<evidence type="ECO:0000313" key="21">
    <source>
        <dbReference type="EMBL" id="PWN28142.1"/>
    </source>
</evidence>
<dbReference type="PANTHER" id="PTHR11566:SF212">
    <property type="entry name" value="DYNAMIN"/>
    <property type="match status" value="1"/>
</dbReference>
<dbReference type="InterPro" id="IPR030381">
    <property type="entry name" value="G_DYNAMIN_dom"/>
</dbReference>
<keyword evidence="22" id="KW-1185">Reference proteome</keyword>
<dbReference type="GeneID" id="37027870"/>
<evidence type="ECO:0000256" key="3">
    <source>
        <dbReference type="ARBA" id="ARBA00011980"/>
    </source>
</evidence>
<keyword evidence="6 17" id="KW-0547">Nucleotide-binding</keyword>
<keyword evidence="8" id="KW-0378">Hydrolase</keyword>
<dbReference type="InterPro" id="IPR027417">
    <property type="entry name" value="P-loop_NTPase"/>
</dbReference>
<dbReference type="STRING" id="1569628.A0A316US84"/>
<keyword evidence="12" id="KW-0496">Mitochondrion</keyword>
<evidence type="ECO:0000256" key="6">
    <source>
        <dbReference type="ARBA" id="ARBA00022741"/>
    </source>
</evidence>
<feature type="compositionally biased region" description="Gly residues" evidence="18">
    <location>
        <begin position="179"/>
        <end position="189"/>
    </location>
</feature>
<evidence type="ECO:0000256" key="5">
    <source>
        <dbReference type="ARBA" id="ARBA00022723"/>
    </source>
</evidence>
<dbReference type="GO" id="GO:0005874">
    <property type="term" value="C:microtubule"/>
    <property type="evidence" value="ECO:0007669"/>
    <property type="project" value="TreeGrafter"/>
</dbReference>
<evidence type="ECO:0000256" key="8">
    <source>
        <dbReference type="ARBA" id="ARBA00022801"/>
    </source>
</evidence>
<dbReference type="GO" id="GO:0005743">
    <property type="term" value="C:mitochondrial inner membrane"/>
    <property type="evidence" value="ECO:0007669"/>
    <property type="project" value="UniProtKB-SubCell"/>
</dbReference>
<dbReference type="PANTHER" id="PTHR11566">
    <property type="entry name" value="DYNAMIN"/>
    <property type="match status" value="1"/>
</dbReference>
<evidence type="ECO:0000256" key="16">
    <source>
        <dbReference type="ARBA" id="ARBA00048040"/>
    </source>
</evidence>
<keyword evidence="14" id="KW-0472">Membrane</keyword>
<evidence type="ECO:0000256" key="7">
    <source>
        <dbReference type="ARBA" id="ARBA00022792"/>
    </source>
</evidence>
<feature type="region of interest" description="Disordered" evidence="18">
    <location>
        <begin position="792"/>
        <end position="822"/>
    </location>
</feature>
<evidence type="ECO:0000313" key="22">
    <source>
        <dbReference type="Proteomes" id="UP000245884"/>
    </source>
</evidence>
<evidence type="ECO:0000259" key="20">
    <source>
        <dbReference type="PROSITE" id="PS51718"/>
    </source>
</evidence>
<gene>
    <name evidence="21" type="ORF">BDZ90DRAFT_231902</name>
</gene>
<feature type="domain" description="GED" evidence="19">
    <location>
        <begin position="862"/>
        <end position="955"/>
    </location>
</feature>
<dbReference type="GO" id="GO:0005758">
    <property type="term" value="C:mitochondrial intermembrane space"/>
    <property type="evidence" value="ECO:0007669"/>
    <property type="project" value="UniProtKB-SubCell"/>
</dbReference>
<dbReference type="InterPro" id="IPR020850">
    <property type="entry name" value="GED_dom"/>
</dbReference>
<evidence type="ECO:0000256" key="15">
    <source>
        <dbReference type="ARBA" id="ARBA00023157"/>
    </source>
</evidence>
<dbReference type="CDD" id="cd08771">
    <property type="entry name" value="DLP_1"/>
    <property type="match status" value="1"/>
</dbReference>
<dbReference type="GO" id="GO:0005525">
    <property type="term" value="F:GTP binding"/>
    <property type="evidence" value="ECO:0007669"/>
    <property type="project" value="UniProtKB-KW"/>
</dbReference>
<dbReference type="SUPFAM" id="SSF52540">
    <property type="entry name" value="P-loop containing nucleoside triphosphate hydrolases"/>
    <property type="match status" value="1"/>
</dbReference>
<keyword evidence="4" id="KW-0812">Transmembrane</keyword>
<dbReference type="InterPro" id="IPR056495">
    <property type="entry name" value="LIS_MGM1"/>
</dbReference>
<dbReference type="RefSeq" id="XP_025362754.1">
    <property type="nucleotide sequence ID" value="XM_025506047.1"/>
</dbReference>
<keyword evidence="9" id="KW-0460">Magnesium</keyword>
<dbReference type="EC" id="3.6.5.5" evidence="3"/>
<sequence length="976" mass="106784">MSALSGRLMRISRTTASPLRTPTPSAAIPRASTLMSASRPRLHLVHHHRLTNNANVGLRGMHVRALSFSTLGRAALRGLRLPVFAGTAALGTAAGTLAMANRTADRFTSFVGDAFESASEAASDIAGSLGNARDRMASASSQAYEDMQNSAFLRSFKGFFSGEDRASSSSHDSEHGDSGSQGGGGGGGNNAAAAALAAGIFGGSNVAAEGEGKEVDDDETIPSGLPSSTRELMMLTRKLIEVRNILKTVDHESDSLTLPSIVVIGSQSSGKSSVLEAIVGHEFLPKGSNMVTRRPIELTLIHTPKSTANGGKTPVEYGEFPGMGTGRITDFGQIQKTLFDLNMAVPAEECVSDSPIELRIHSPHVPDLTMIDLPGYVQISSMDQPEQLREKISGLCEKYIQEPNIILAVCAADVDLANSPALRASRKVDPLGLRTIGVITKMDLVAPEIGSGLLSNNKYPLALGYVGVVCKTGMLSRFRSGGHDAHGEGNIGSSVTKQENDFFSANREHFKAPTRGRNAGVEPMTGTDTLRRRLMSVLEESMGSSLHTIANAVRMELEEASYQFKVQYNDRAISAESYVAETMDSLKLRFKDFATHFGKPEVRQLLKQALDDKVMDILAQLYWTDPRVKELGQLADDRKITPETLDRYWQHKLDASSSALTKSGVGRASTQLVVDAIRTQIEHLAQTEPFNHHPEAAERILAFSSAILRERFGLTADQVENCVKPFKYEVEVEPREWEAGRGRSVALVERELAMCDDALSRLKKAIGGRRLKGAMEYVAELEERDRRRAAARLKAVREAREGGSEQQAEQPQQDDDQSDPLRPDYNSALLIKAREARFLQNRSDVLQARMRSLQSKRCKTSPDSKAFCPEAFLNVVADKLTYTAVLFINIELVSEFLYQFPREIDSRLVYDLQREDLLKFARENPGVRRHLDLQSRKEKLGEAMGKLEALQAIYEERGGNARGGGKDKGGSSWKFF</sequence>
<name>A0A316US84_9BASI</name>
<dbReference type="GO" id="GO:0031623">
    <property type="term" value="P:receptor internalization"/>
    <property type="evidence" value="ECO:0007669"/>
    <property type="project" value="TreeGrafter"/>
</dbReference>
<keyword evidence="15" id="KW-1015">Disulfide bond</keyword>
<comment type="similarity">
    <text evidence="17">Belongs to the TRAFAC class dynamin-like GTPase superfamily. Dynamin/Fzo/YdjA family.</text>
</comment>
<dbReference type="GO" id="GO:0005886">
    <property type="term" value="C:plasma membrane"/>
    <property type="evidence" value="ECO:0007669"/>
    <property type="project" value="TreeGrafter"/>
</dbReference>
<evidence type="ECO:0000256" key="13">
    <source>
        <dbReference type="ARBA" id="ARBA00023134"/>
    </source>
</evidence>
<organism evidence="21 22">
    <name type="scientific">Jaminaea rosea</name>
    <dbReference type="NCBI Taxonomy" id="1569628"/>
    <lineage>
        <taxon>Eukaryota</taxon>
        <taxon>Fungi</taxon>
        <taxon>Dikarya</taxon>
        <taxon>Basidiomycota</taxon>
        <taxon>Ustilaginomycotina</taxon>
        <taxon>Exobasidiomycetes</taxon>
        <taxon>Microstromatales</taxon>
        <taxon>Microstromatales incertae sedis</taxon>
        <taxon>Jaminaea</taxon>
    </lineage>
</organism>
<dbReference type="InterPro" id="IPR001401">
    <property type="entry name" value="Dynamin_GTPase"/>
</dbReference>
<dbReference type="GO" id="GO:0008017">
    <property type="term" value="F:microtubule binding"/>
    <property type="evidence" value="ECO:0007669"/>
    <property type="project" value="TreeGrafter"/>
</dbReference>
<dbReference type="PROSITE" id="PS51388">
    <property type="entry name" value="GED"/>
    <property type="match status" value="1"/>
</dbReference>
<accession>A0A316US84</accession>
<comment type="catalytic activity">
    <reaction evidence="16">
        <text>GTP + H2O = GDP + phosphate + H(+)</text>
        <dbReference type="Rhea" id="RHEA:19669"/>
        <dbReference type="ChEBI" id="CHEBI:15377"/>
        <dbReference type="ChEBI" id="CHEBI:15378"/>
        <dbReference type="ChEBI" id="CHEBI:37565"/>
        <dbReference type="ChEBI" id="CHEBI:43474"/>
        <dbReference type="ChEBI" id="CHEBI:58189"/>
        <dbReference type="EC" id="3.6.5.5"/>
    </reaction>
</comment>
<evidence type="ECO:0000256" key="14">
    <source>
        <dbReference type="ARBA" id="ARBA00023136"/>
    </source>
</evidence>
<dbReference type="SMART" id="SM00053">
    <property type="entry name" value="DYNc"/>
    <property type="match status" value="1"/>
</dbReference>
<dbReference type="GO" id="GO:0003924">
    <property type="term" value="F:GTPase activity"/>
    <property type="evidence" value="ECO:0007669"/>
    <property type="project" value="InterPro"/>
</dbReference>